<evidence type="ECO:0000313" key="3">
    <source>
        <dbReference type="Proteomes" id="UP000186698"/>
    </source>
</evidence>
<dbReference type="GO" id="GO:0000149">
    <property type="term" value="F:SNARE binding"/>
    <property type="evidence" value="ECO:0000318"/>
    <property type="project" value="GO_Central"/>
</dbReference>
<dbReference type="AlphaFoldDB" id="A0A1L8F3J0"/>
<evidence type="ECO:0000256" key="1">
    <source>
        <dbReference type="ARBA" id="ARBA00009447"/>
    </source>
</evidence>
<dbReference type="PaxDb" id="8355-A0A1L8F3J0"/>
<accession>A0A1L8F3J0</accession>
<dbReference type="Proteomes" id="UP000186698">
    <property type="component" value="Chromosome 8S"/>
</dbReference>
<name>A0A1L8F3J0_XENLA</name>
<keyword evidence="3" id="KW-1185">Reference proteome</keyword>
<protein>
    <submittedName>
        <fullName evidence="4">Exocyst complex component 3 isoform X1</fullName>
    </submittedName>
</protein>
<dbReference type="STRING" id="8355.A0A1L8F3J0"/>
<dbReference type="OrthoDB" id="9948828at2759"/>
<dbReference type="GO" id="GO:0006887">
    <property type="term" value="P:exocytosis"/>
    <property type="evidence" value="ECO:0000318"/>
    <property type="project" value="GO_Central"/>
</dbReference>
<dbReference type="Xenbase" id="XB-GENE-6486337">
    <property type="gene designation" value="exoc3l2.S"/>
</dbReference>
<feature type="region of interest" description="Disordered" evidence="2">
    <location>
        <begin position="765"/>
        <end position="784"/>
    </location>
</feature>
<comment type="similarity">
    <text evidence="1">Belongs to the SEC6 family.</text>
</comment>
<dbReference type="InterPro" id="IPR010326">
    <property type="entry name" value="EXOC3/Sec6"/>
</dbReference>
<dbReference type="PANTHER" id="PTHR21292">
    <property type="entry name" value="EXOCYST COMPLEX COMPONENT SEC6-RELATED"/>
    <property type="match status" value="1"/>
</dbReference>
<dbReference type="OMA" id="WGVELAC"/>
<sequence length="784" mass="88504">MLIVLKMTETMPGAASNPFDEDPPLDRPSPEGGNPFFEEEHEVKRESLGSDVKRRGTLEKIAGLSPFFKGGKGLLGSWGTPDKRRGRRRSEDVNLLSLGRKKDISVGDEEGGGPGGGVKRLSFLWLGGSSGCGVNRSQRESMVEAVPERSEAEQENEKTRDPLSVLEILQLIQCRDLRSADQHIIELEAECDGETSPEGGLKSPGRQAKDVTLLYEALMKEMWAVVEESLNNKGTHHKLDEVIGVILQEESREGPPGTKDMRRQWMKAIGTSVEQRLKNNLEGKMGSLSSQADRVKRIAVEDLTTVKDHLVCSYPRDFEVFRVYLSAYHSGISDWLSTTAQRNLETNEIYFILDWNSNVYYRDVLSRPEISPLVNPLELGTLLSPQTRSLLEQQCVNAVQLRISQRLEEELRTEQEHWKKEHKVDDIQSTFSMRAIQIMKPHVERAPVISKGFGIVMSQSCLRCFSDFLQSFQKAVEQFHAEQNGVTSESYIYRIIGIVNCCPPFREFANRMAQFDSSQGEEPLRQSEKSLDRIINLGTKTICDQVLHDLKPFSKKLLGRRWLNSSDACEGMVAALTDQVSALRKISQGPFQVVVSELHRRVFLELVRPLLQGKMICNTSKTRRKVSNKMKDEARQLGQIFNKLESPQTSLHNVIPRLTEILVLEDTASMQMEVGMLVSDFPDFRKHHLLALMDIRGLWDPSQRQEILGVLHDLQDMDCLSTSRGTPGFFSEVPIIRETCCVNVNISRASQLGRRTLSRLSFQGRSTRSNASNGLRSEVQNNHL</sequence>
<feature type="compositionally biased region" description="Basic and acidic residues" evidence="2">
    <location>
        <begin position="41"/>
        <end position="50"/>
    </location>
</feature>
<dbReference type="Bgee" id="108700201">
    <property type="expression patterns" value="Expressed in liver and 15 other cell types or tissues"/>
</dbReference>
<dbReference type="RefSeq" id="XP_018088656.1">
    <property type="nucleotide sequence ID" value="XM_018233167.2"/>
</dbReference>
<evidence type="ECO:0000256" key="2">
    <source>
        <dbReference type="SAM" id="MobiDB-lite"/>
    </source>
</evidence>
<dbReference type="GeneID" id="108700201"/>
<dbReference type="CTD" id="108700201"/>
<dbReference type="AGR" id="Xenbase:XB-GENE-6486337"/>
<evidence type="ECO:0000313" key="4">
    <source>
        <dbReference type="RefSeq" id="XP_018088656.1"/>
    </source>
</evidence>
<dbReference type="KEGG" id="xla:108700201"/>
<proteinExistence type="inferred from homology"/>
<dbReference type="GO" id="GO:0000145">
    <property type="term" value="C:exocyst"/>
    <property type="evidence" value="ECO:0000318"/>
    <property type="project" value="GO_Central"/>
</dbReference>
<dbReference type="InterPro" id="IPR042532">
    <property type="entry name" value="EXOC3/Sec6_C"/>
</dbReference>
<gene>
    <name evidence="4 5" type="primary">exoc3l2.S</name>
</gene>
<organism evidence="3 4">
    <name type="scientific">Xenopus laevis</name>
    <name type="common">African clawed frog</name>
    <dbReference type="NCBI Taxonomy" id="8355"/>
    <lineage>
        <taxon>Eukaryota</taxon>
        <taxon>Metazoa</taxon>
        <taxon>Chordata</taxon>
        <taxon>Craniata</taxon>
        <taxon>Vertebrata</taxon>
        <taxon>Euteleostomi</taxon>
        <taxon>Amphibia</taxon>
        <taxon>Batrachia</taxon>
        <taxon>Anura</taxon>
        <taxon>Pipoidea</taxon>
        <taxon>Pipidae</taxon>
        <taxon>Xenopodinae</taxon>
        <taxon>Xenopus</taxon>
        <taxon>Xenopus</taxon>
    </lineage>
</organism>
<reference evidence="4" key="1">
    <citation type="submission" date="2025-08" db="UniProtKB">
        <authorList>
            <consortium name="RefSeq"/>
        </authorList>
    </citation>
    <scope>IDENTIFICATION</scope>
    <source>
        <strain evidence="4">J_2021</strain>
        <tissue evidence="4">Erythrocytes</tissue>
    </source>
</reference>
<evidence type="ECO:0000313" key="5">
    <source>
        <dbReference type="Xenbase" id="XB-GENE-6486337"/>
    </source>
</evidence>
<dbReference type="Gene3D" id="1.10.357.70">
    <property type="entry name" value="Exocyst complex component Sec6, C-terminal domain"/>
    <property type="match status" value="1"/>
</dbReference>
<feature type="region of interest" description="Disordered" evidence="2">
    <location>
        <begin position="7"/>
        <end position="50"/>
    </location>
</feature>
<dbReference type="PANTHER" id="PTHR21292:SF7">
    <property type="entry name" value="EXOCYST COMPLEX COMPONENT 3-LIKE 2"/>
    <property type="match status" value="1"/>
</dbReference>
<dbReference type="Pfam" id="PF06046">
    <property type="entry name" value="Sec6"/>
    <property type="match status" value="1"/>
</dbReference>
<dbReference type="GO" id="GO:0051601">
    <property type="term" value="P:exocyst localization"/>
    <property type="evidence" value="ECO:0000318"/>
    <property type="project" value="GO_Central"/>
</dbReference>